<evidence type="ECO:0000256" key="2">
    <source>
        <dbReference type="ARBA" id="ARBA00022729"/>
    </source>
</evidence>
<comment type="similarity">
    <text evidence="1">Belongs to the Skp family.</text>
</comment>
<organism evidence="6 7">
    <name type="scientific">Paenimyroides ceti</name>
    <dbReference type="NCBI Taxonomy" id="395087"/>
    <lineage>
        <taxon>Bacteria</taxon>
        <taxon>Pseudomonadati</taxon>
        <taxon>Bacteroidota</taxon>
        <taxon>Flavobacteriia</taxon>
        <taxon>Flavobacteriales</taxon>
        <taxon>Flavobacteriaceae</taxon>
        <taxon>Paenimyroides</taxon>
    </lineage>
</organism>
<feature type="coiled-coil region" evidence="3">
    <location>
        <begin position="43"/>
        <end position="103"/>
    </location>
</feature>
<name>A0ABT8CWZ1_9FLAO</name>
<accession>A0ABT8CWZ1</accession>
<dbReference type="SUPFAM" id="SSF111384">
    <property type="entry name" value="OmpH-like"/>
    <property type="match status" value="1"/>
</dbReference>
<dbReference type="PANTHER" id="PTHR35089">
    <property type="entry name" value="CHAPERONE PROTEIN SKP"/>
    <property type="match status" value="1"/>
</dbReference>
<evidence type="ECO:0000256" key="3">
    <source>
        <dbReference type="SAM" id="Coils"/>
    </source>
</evidence>
<feature type="compositionally biased region" description="Basic and acidic residues" evidence="4">
    <location>
        <begin position="273"/>
        <end position="309"/>
    </location>
</feature>
<feature type="region of interest" description="Disordered" evidence="4">
    <location>
        <begin position="215"/>
        <end position="247"/>
    </location>
</feature>
<reference evidence="7" key="1">
    <citation type="journal article" date="2019" name="Int. J. Syst. Evol. Microbiol.">
        <title>The Global Catalogue of Microorganisms (GCM) 10K type strain sequencing project: providing services to taxonomists for standard genome sequencing and annotation.</title>
        <authorList>
            <consortium name="The Broad Institute Genomics Platform"/>
            <consortium name="The Broad Institute Genome Sequencing Center for Infectious Disease"/>
            <person name="Wu L."/>
            <person name="Ma J."/>
        </authorList>
    </citation>
    <scope>NUCLEOTIDE SEQUENCE [LARGE SCALE GENOMIC DNA]</scope>
    <source>
        <strain evidence="7">CECT 7184</strain>
    </source>
</reference>
<protein>
    <submittedName>
        <fullName evidence="6">OmpH family outer membrane protein</fullName>
    </submittedName>
</protein>
<evidence type="ECO:0000256" key="1">
    <source>
        <dbReference type="ARBA" id="ARBA00009091"/>
    </source>
</evidence>
<feature type="chain" id="PRO_5047177952" evidence="5">
    <location>
        <begin position="19"/>
        <end position="387"/>
    </location>
</feature>
<evidence type="ECO:0000256" key="4">
    <source>
        <dbReference type="SAM" id="MobiDB-lite"/>
    </source>
</evidence>
<dbReference type="InterPro" id="IPR005632">
    <property type="entry name" value="Chaperone_Skp"/>
</dbReference>
<feature type="region of interest" description="Disordered" evidence="4">
    <location>
        <begin position="273"/>
        <end position="387"/>
    </location>
</feature>
<keyword evidence="7" id="KW-1185">Reference proteome</keyword>
<dbReference type="Gene3D" id="3.30.910.20">
    <property type="entry name" value="Skp domain"/>
    <property type="match status" value="1"/>
</dbReference>
<gene>
    <name evidence="6" type="ORF">QW060_13255</name>
</gene>
<dbReference type="Pfam" id="PF03938">
    <property type="entry name" value="OmpH"/>
    <property type="match status" value="1"/>
</dbReference>
<evidence type="ECO:0000313" key="7">
    <source>
        <dbReference type="Proteomes" id="UP001242368"/>
    </source>
</evidence>
<evidence type="ECO:0000256" key="5">
    <source>
        <dbReference type="SAM" id="SignalP"/>
    </source>
</evidence>
<evidence type="ECO:0000313" key="6">
    <source>
        <dbReference type="EMBL" id="MDN3708072.1"/>
    </source>
</evidence>
<dbReference type="SMART" id="SM00935">
    <property type="entry name" value="OmpH"/>
    <property type="match status" value="1"/>
</dbReference>
<dbReference type="EMBL" id="JAUFQU010000001">
    <property type="protein sequence ID" value="MDN3708072.1"/>
    <property type="molecule type" value="Genomic_DNA"/>
</dbReference>
<keyword evidence="2 5" id="KW-0732">Signal</keyword>
<dbReference type="Proteomes" id="UP001242368">
    <property type="component" value="Unassembled WGS sequence"/>
</dbReference>
<dbReference type="PANTHER" id="PTHR35089:SF1">
    <property type="entry name" value="CHAPERONE PROTEIN SKP"/>
    <property type="match status" value="1"/>
</dbReference>
<dbReference type="InterPro" id="IPR024930">
    <property type="entry name" value="Skp_dom_sf"/>
</dbReference>
<proteinExistence type="inferred from homology"/>
<keyword evidence="3" id="KW-0175">Coiled coil</keyword>
<sequence length="387" mass="45912">MKKLFVSLFLISNSFLFAQTSNKVAVVDMDFILKKSPEYVEANKELQKRAKEWELAVQKRKAEIKKLRDQLSVERPLLTQQLIDEKDEEIQLLEVELLNYQQSKFGVDGDYFAQKINLAKPIQDQIYTIVNDIAEKKRYTMVLDKNDTSNSMLYAKKNSDITDLILRELEKTRNRGKLSKKEIAQMEEQEKQLEIKERQRTKREELAERQRLLEEENEGLASGDNHASTTPIYSEADRRKKEAEERLEAIKAKQEEIKAAKLKQIEERKKEIERKQEEVKLAREKAQKEAEARKEKILADRQRKIENAKNDTAASNTSSQNLTDAQKEIQRKKEEIQRKKKEELDKRRKEVEDRKKEIERLKEERRKEAEIRRQESLKKREEALKNK</sequence>
<comment type="caution">
    <text evidence="6">The sequence shown here is derived from an EMBL/GenBank/DDBJ whole genome shotgun (WGS) entry which is preliminary data.</text>
</comment>
<dbReference type="RefSeq" id="WP_290363955.1">
    <property type="nucleotide sequence ID" value="NZ_JAUFQU010000001.1"/>
</dbReference>
<feature type="compositionally biased region" description="Polar residues" evidence="4">
    <location>
        <begin position="310"/>
        <end position="324"/>
    </location>
</feature>
<feature type="signal peptide" evidence="5">
    <location>
        <begin position="1"/>
        <end position="18"/>
    </location>
</feature>
<feature type="compositionally biased region" description="Basic and acidic residues" evidence="4">
    <location>
        <begin position="235"/>
        <end position="247"/>
    </location>
</feature>
<feature type="compositionally biased region" description="Basic and acidic residues" evidence="4">
    <location>
        <begin position="325"/>
        <end position="387"/>
    </location>
</feature>